<protein>
    <submittedName>
        <fullName evidence="1">Uncharacterized protein</fullName>
    </submittedName>
</protein>
<dbReference type="Gene3D" id="3.40.50.300">
    <property type="entry name" value="P-loop containing nucleotide triphosphate hydrolases"/>
    <property type="match status" value="1"/>
</dbReference>
<organism evidence="1 2">
    <name type="scientific">Symbiodinium pilosum</name>
    <name type="common">Dinoflagellate</name>
    <dbReference type="NCBI Taxonomy" id="2952"/>
    <lineage>
        <taxon>Eukaryota</taxon>
        <taxon>Sar</taxon>
        <taxon>Alveolata</taxon>
        <taxon>Dinophyceae</taxon>
        <taxon>Suessiales</taxon>
        <taxon>Symbiodiniaceae</taxon>
        <taxon>Symbiodinium</taxon>
    </lineage>
</organism>
<accession>A0A812LWW1</accession>
<dbReference type="SUPFAM" id="SSF52540">
    <property type="entry name" value="P-loop containing nucleoside triphosphate hydrolases"/>
    <property type="match status" value="1"/>
</dbReference>
<gene>
    <name evidence="1" type="ORF">SPIL2461_LOCUS4974</name>
</gene>
<dbReference type="EMBL" id="CAJNIZ010006882">
    <property type="protein sequence ID" value="CAE7253324.1"/>
    <property type="molecule type" value="Genomic_DNA"/>
</dbReference>
<evidence type="ECO:0000313" key="2">
    <source>
        <dbReference type="Proteomes" id="UP000649617"/>
    </source>
</evidence>
<evidence type="ECO:0000313" key="1">
    <source>
        <dbReference type="EMBL" id="CAE7253324.1"/>
    </source>
</evidence>
<proteinExistence type="predicted"/>
<reference evidence="1" key="1">
    <citation type="submission" date="2021-02" db="EMBL/GenBank/DDBJ databases">
        <authorList>
            <person name="Dougan E. K."/>
            <person name="Rhodes N."/>
            <person name="Thang M."/>
            <person name="Chan C."/>
        </authorList>
    </citation>
    <scope>NUCLEOTIDE SEQUENCE</scope>
</reference>
<dbReference type="OrthoDB" id="408152at2759"/>
<dbReference type="Pfam" id="PF17784">
    <property type="entry name" value="Sulfotransfer_4"/>
    <property type="match status" value="1"/>
</dbReference>
<dbReference type="PANTHER" id="PTHR36978:SF4">
    <property type="entry name" value="P-LOOP CONTAINING NUCLEOSIDE TRIPHOSPHATE HYDROLASE PROTEIN"/>
    <property type="match status" value="1"/>
</dbReference>
<name>A0A812LWW1_SYMPI</name>
<dbReference type="InterPro" id="IPR027417">
    <property type="entry name" value="P-loop_NTPase"/>
</dbReference>
<dbReference type="InterPro" id="IPR040632">
    <property type="entry name" value="Sulfotransfer_4"/>
</dbReference>
<dbReference type="Proteomes" id="UP000649617">
    <property type="component" value="Unassembled WGS sequence"/>
</dbReference>
<dbReference type="PANTHER" id="PTHR36978">
    <property type="entry name" value="P-LOOP CONTAINING NUCLEOTIDE TRIPHOSPHATE HYDROLASE"/>
    <property type="match status" value="1"/>
</dbReference>
<keyword evidence="2" id="KW-1185">Reference proteome</keyword>
<comment type="caution">
    <text evidence="1">The sequence shown here is derived from an EMBL/GenBank/DDBJ whole genome shotgun (WGS) entry which is preliminary data.</text>
</comment>
<sequence length="216" mass="24892">MAAALTRLGLKTFHSGFPNFANRRPWCQYLFGNGRLEDALPTLAGYDAAMDEPFQLVYDEVMHAFPRAKFILTMADPQTWYDSYDALIQQQRRQLADPFLQWVYNFTLRITGWPSVLDPDPNSWFSYCTEARYWGCDFGNSNASVDSRQKCMESYQQHNERVMQAIPADRLLVYNFSDGWAPIAHFLGKPIPDVPFPYVDEKPDVPKGNPQRSSTQ</sequence>
<dbReference type="AlphaFoldDB" id="A0A812LWW1"/>